<sequence>MGSLRDGGGERDQFRMTRIPMYQVGTIFRCQNVVDLRMSHAVSRLACPAAAFYILENRVSVEEMCCGQKS</sequence>
<name>A0A0K0DLD0_ANGCA</name>
<reference evidence="2" key="2">
    <citation type="submission" date="2017-02" db="UniProtKB">
        <authorList>
            <consortium name="WormBaseParasite"/>
        </authorList>
    </citation>
    <scope>IDENTIFICATION</scope>
</reference>
<dbReference type="AlphaFoldDB" id="A0A0K0DLD0"/>
<organism evidence="1 2">
    <name type="scientific">Angiostrongylus cantonensis</name>
    <name type="common">Rat lungworm</name>
    <dbReference type="NCBI Taxonomy" id="6313"/>
    <lineage>
        <taxon>Eukaryota</taxon>
        <taxon>Metazoa</taxon>
        <taxon>Ecdysozoa</taxon>
        <taxon>Nematoda</taxon>
        <taxon>Chromadorea</taxon>
        <taxon>Rhabditida</taxon>
        <taxon>Rhabditina</taxon>
        <taxon>Rhabditomorpha</taxon>
        <taxon>Strongyloidea</taxon>
        <taxon>Metastrongylidae</taxon>
        <taxon>Angiostrongylus</taxon>
    </lineage>
</organism>
<dbReference type="Proteomes" id="UP000035642">
    <property type="component" value="Unassembled WGS sequence"/>
</dbReference>
<evidence type="ECO:0000313" key="1">
    <source>
        <dbReference type="Proteomes" id="UP000035642"/>
    </source>
</evidence>
<evidence type="ECO:0000313" key="2">
    <source>
        <dbReference type="WBParaSite" id="ACAC_0001239301-mRNA-1"/>
    </source>
</evidence>
<proteinExistence type="predicted"/>
<reference evidence="1" key="1">
    <citation type="submission" date="2012-09" db="EMBL/GenBank/DDBJ databases">
        <authorList>
            <person name="Martin A.A."/>
        </authorList>
    </citation>
    <scope>NUCLEOTIDE SEQUENCE</scope>
</reference>
<accession>A0A0K0DLD0</accession>
<dbReference type="WBParaSite" id="ACAC_0001239301-mRNA-1">
    <property type="protein sequence ID" value="ACAC_0001239301-mRNA-1"/>
    <property type="gene ID" value="ACAC_0001239301"/>
</dbReference>
<protein>
    <submittedName>
        <fullName evidence="2">Uncharacterized protein</fullName>
    </submittedName>
</protein>
<keyword evidence="1" id="KW-1185">Reference proteome</keyword>